<name>M1D5Q8_SOLTU</name>
<keyword evidence="2" id="KW-1185">Reference proteome</keyword>
<dbReference type="Proteomes" id="UP000011115">
    <property type="component" value="Unassembled WGS sequence"/>
</dbReference>
<dbReference type="EnsemblPlants" id="PGSC0003DMT400082307">
    <property type="protein sequence ID" value="PGSC0003DMT400082307"/>
    <property type="gene ID" value="PGSC0003DMG400032456"/>
</dbReference>
<evidence type="ECO:0000313" key="2">
    <source>
        <dbReference type="Proteomes" id="UP000011115"/>
    </source>
</evidence>
<dbReference type="AlphaFoldDB" id="M1D5Q8"/>
<proteinExistence type="predicted"/>
<evidence type="ECO:0000313" key="1">
    <source>
        <dbReference type="EnsemblPlants" id="PGSC0003DMT400082307"/>
    </source>
</evidence>
<organism evidence="1 2">
    <name type="scientific">Solanum tuberosum</name>
    <name type="common">Potato</name>
    <dbReference type="NCBI Taxonomy" id="4113"/>
    <lineage>
        <taxon>Eukaryota</taxon>
        <taxon>Viridiplantae</taxon>
        <taxon>Streptophyta</taxon>
        <taxon>Embryophyta</taxon>
        <taxon>Tracheophyta</taxon>
        <taxon>Spermatophyta</taxon>
        <taxon>Magnoliopsida</taxon>
        <taxon>eudicotyledons</taxon>
        <taxon>Gunneridae</taxon>
        <taxon>Pentapetalae</taxon>
        <taxon>asterids</taxon>
        <taxon>lamiids</taxon>
        <taxon>Solanales</taxon>
        <taxon>Solanaceae</taxon>
        <taxon>Solanoideae</taxon>
        <taxon>Solaneae</taxon>
        <taxon>Solanum</taxon>
    </lineage>
</organism>
<reference evidence="1" key="2">
    <citation type="submission" date="2015-06" db="UniProtKB">
        <authorList>
            <consortium name="EnsemblPlants"/>
        </authorList>
    </citation>
    <scope>IDENTIFICATION</scope>
    <source>
        <strain evidence="1">DM1-3 516 R44</strain>
    </source>
</reference>
<dbReference type="PaxDb" id="4113-PGSC0003DMT400082307"/>
<dbReference type="HOGENOM" id="CLU_199335_1_0_1"/>
<reference evidence="2" key="1">
    <citation type="journal article" date="2011" name="Nature">
        <title>Genome sequence and analysis of the tuber crop potato.</title>
        <authorList>
            <consortium name="The Potato Genome Sequencing Consortium"/>
        </authorList>
    </citation>
    <scope>NUCLEOTIDE SEQUENCE [LARGE SCALE GENOMIC DNA]</scope>
    <source>
        <strain evidence="2">cv. DM1-3 516 R44</strain>
    </source>
</reference>
<dbReference type="InParanoid" id="M1D5Q8"/>
<dbReference type="Gramene" id="PGSC0003DMT400082307">
    <property type="protein sequence ID" value="PGSC0003DMT400082307"/>
    <property type="gene ID" value="PGSC0003DMG400032456"/>
</dbReference>
<accession>M1D5Q8</accession>
<protein>
    <submittedName>
        <fullName evidence="1">Reverse transcriptase</fullName>
    </submittedName>
</protein>
<sequence length="52" mass="6525">MNVMEMKMLRWMGSHTRLDKIRNDHIHKKVQVTHIEEKIREGHLRWYVYVLH</sequence>